<feature type="compositionally biased region" description="Polar residues" evidence="2">
    <location>
        <begin position="471"/>
        <end position="493"/>
    </location>
</feature>
<evidence type="ECO:0000313" key="4">
    <source>
        <dbReference type="Proteomes" id="UP000689195"/>
    </source>
</evidence>
<name>A0A8S1TDX7_9CILI</name>
<dbReference type="AlphaFoldDB" id="A0A8S1TDX7"/>
<proteinExistence type="predicted"/>
<evidence type="ECO:0000313" key="3">
    <source>
        <dbReference type="EMBL" id="CAD8150560.1"/>
    </source>
</evidence>
<feature type="region of interest" description="Disordered" evidence="2">
    <location>
        <begin position="319"/>
        <end position="400"/>
    </location>
</feature>
<feature type="compositionally biased region" description="Polar residues" evidence="2">
    <location>
        <begin position="502"/>
        <end position="518"/>
    </location>
</feature>
<organism evidence="3 4">
    <name type="scientific">Paramecium pentaurelia</name>
    <dbReference type="NCBI Taxonomy" id="43138"/>
    <lineage>
        <taxon>Eukaryota</taxon>
        <taxon>Sar</taxon>
        <taxon>Alveolata</taxon>
        <taxon>Ciliophora</taxon>
        <taxon>Intramacronucleata</taxon>
        <taxon>Oligohymenophorea</taxon>
        <taxon>Peniculida</taxon>
        <taxon>Parameciidae</taxon>
        <taxon>Paramecium</taxon>
    </lineage>
</organism>
<gene>
    <name evidence="3" type="ORF">PPENT_87.1.T0200332</name>
</gene>
<keyword evidence="1" id="KW-0175">Coiled coil</keyword>
<keyword evidence="4" id="KW-1185">Reference proteome</keyword>
<feature type="coiled-coil region" evidence="1">
    <location>
        <begin position="162"/>
        <end position="276"/>
    </location>
</feature>
<accession>A0A8S1TDX7</accession>
<reference evidence="3" key="1">
    <citation type="submission" date="2021-01" db="EMBL/GenBank/DDBJ databases">
        <authorList>
            <consortium name="Genoscope - CEA"/>
            <person name="William W."/>
        </authorList>
    </citation>
    <scope>NUCLEOTIDE SEQUENCE</scope>
</reference>
<feature type="region of interest" description="Disordered" evidence="2">
    <location>
        <begin position="471"/>
        <end position="518"/>
    </location>
</feature>
<protein>
    <submittedName>
        <fullName evidence="3">Uncharacterized protein</fullName>
    </submittedName>
</protein>
<feature type="compositionally biased region" description="Polar residues" evidence="2">
    <location>
        <begin position="370"/>
        <end position="394"/>
    </location>
</feature>
<dbReference type="Proteomes" id="UP000689195">
    <property type="component" value="Unassembled WGS sequence"/>
</dbReference>
<dbReference type="EMBL" id="CAJJDO010000020">
    <property type="protein sequence ID" value="CAD8150560.1"/>
    <property type="molecule type" value="Genomic_DNA"/>
</dbReference>
<comment type="caution">
    <text evidence="3">The sequence shown here is derived from an EMBL/GenBank/DDBJ whole genome shotgun (WGS) entry which is preliminary data.</text>
</comment>
<sequence length="518" mass="60580">MSFKNTQKYKDQKFTSQLNDCEAISEIKMKLENVPENTAQLDDQGAELIESQSQIKFFLEELDNKQQDDIQQEIKDDEAEEYEPILNTQTQVDQKLIYQQQQQQKQKQIETFHQVKEKLQNKQTEPLPSDNKLNQDIIQDDIDISQSKLCKSLLKNINDQVNNEDTELIAQLYSELNELRQKNKEIQIQKEFYQSELKRVKEQCQKDMNKQKQIFENEIVSLKAQINLAKKVTKQETQNLTTASFQERQAILRDLMNKIKEQQDQTQELHLNLNEKPVNHTKLNNDLILNPQTQTQKQPQVVGLEQEIEKVLQKEEVQQTNKKKKDAKQQESPQKQKVVIEKQANPPPPKKSTKQIRNIPPDIKQDKQKQAPQVKTESQNESNRDTLLNNQTSDNPEDFFNLLSNRSQQLGQDQQVLFQNQKNQMKQNTEDHQEETYKQAEVEAQENQKNPETLQTVIDNNLLSNEKNSQIAQQDPFSHNHSQIPTQNTQKAQKQIPKQRRINQGGNSIQNVPSSLFD</sequence>
<dbReference type="OrthoDB" id="308089at2759"/>
<evidence type="ECO:0000256" key="2">
    <source>
        <dbReference type="SAM" id="MobiDB-lite"/>
    </source>
</evidence>
<evidence type="ECO:0000256" key="1">
    <source>
        <dbReference type="SAM" id="Coils"/>
    </source>
</evidence>